<reference evidence="5 7" key="2">
    <citation type="submission" date="2018-11" db="EMBL/GenBank/DDBJ databases">
        <title>Vibrio ponticus strain CAIM 1751 pathogenic for the snapper Lutjanus guttatus.</title>
        <authorList>
            <person name="Soto-Rodriguez S."/>
            <person name="Lozano-Olvera R."/>
            <person name="Gomez-Gil B."/>
        </authorList>
    </citation>
    <scope>NUCLEOTIDE SEQUENCE [LARGE SCALE GENOMIC DNA]</scope>
    <source>
        <strain evidence="5 7">CAIM 1751</strain>
    </source>
</reference>
<dbReference type="OrthoDB" id="9799347at2"/>
<dbReference type="PROSITE" id="PS00194">
    <property type="entry name" value="THIOREDOXIN_1"/>
    <property type="match status" value="1"/>
</dbReference>
<dbReference type="Proteomes" id="UP000278792">
    <property type="component" value="Unassembled WGS sequence"/>
</dbReference>
<sequence>MTKIVTKLTLIIVPLLTAILQSNTAYAQARQCAAPPPFESTQVELANLPYQLQNNLSHAPVSMLNLWAIWCAPCRKELPMLVELAAQVSDEVAVSALHVGKLNSQVEQVLTELDATSLNRGFLADFSLLTEHGIHGLPATVVAVNGKVQFIATGYLARSAQEYSTWLECLKEHKQ</sequence>
<dbReference type="InterPro" id="IPR013766">
    <property type="entry name" value="Thioredoxin_domain"/>
</dbReference>
<dbReference type="InterPro" id="IPR017937">
    <property type="entry name" value="Thioredoxin_CS"/>
</dbReference>
<keyword evidence="1" id="KW-0676">Redox-active center</keyword>
<dbReference type="EMBL" id="MJMI01000109">
    <property type="protein sequence ID" value="OLQ89077.1"/>
    <property type="molecule type" value="Genomic_DNA"/>
</dbReference>
<dbReference type="PROSITE" id="PS51352">
    <property type="entry name" value="THIOREDOXIN_2"/>
    <property type="match status" value="1"/>
</dbReference>
<evidence type="ECO:0000313" key="7">
    <source>
        <dbReference type="Proteomes" id="UP000278792"/>
    </source>
</evidence>
<reference evidence="4 6" key="1">
    <citation type="submission" date="2016-09" db="EMBL/GenBank/DDBJ databases">
        <title>Genomic Taxonomy of the Vibrionaceae.</title>
        <authorList>
            <person name="Gonzalez-Castillo A."/>
            <person name="Gomez-Gil B."/>
            <person name="Enciso-Ibarra K."/>
        </authorList>
    </citation>
    <scope>NUCLEOTIDE SEQUENCE [LARGE SCALE GENOMIC DNA]</scope>
    <source>
        <strain evidence="4 6">CAIM 1731</strain>
    </source>
</reference>
<evidence type="ECO:0000256" key="2">
    <source>
        <dbReference type="SAM" id="SignalP"/>
    </source>
</evidence>
<dbReference type="InterPro" id="IPR050553">
    <property type="entry name" value="Thioredoxin_ResA/DsbE_sf"/>
</dbReference>
<dbReference type="PANTHER" id="PTHR42852">
    <property type="entry name" value="THIOL:DISULFIDE INTERCHANGE PROTEIN DSBE"/>
    <property type="match status" value="1"/>
</dbReference>
<dbReference type="CDD" id="cd02966">
    <property type="entry name" value="TlpA_like_family"/>
    <property type="match status" value="1"/>
</dbReference>
<evidence type="ECO:0000259" key="3">
    <source>
        <dbReference type="PROSITE" id="PS51352"/>
    </source>
</evidence>
<dbReference type="InterPro" id="IPR036249">
    <property type="entry name" value="Thioredoxin-like_sf"/>
</dbReference>
<dbReference type="Pfam" id="PF00085">
    <property type="entry name" value="Thioredoxin"/>
    <property type="match status" value="1"/>
</dbReference>
<evidence type="ECO:0000313" key="6">
    <source>
        <dbReference type="Proteomes" id="UP000186206"/>
    </source>
</evidence>
<comment type="caution">
    <text evidence="5">The sequence shown here is derived from an EMBL/GenBank/DDBJ whole genome shotgun (WGS) entry which is preliminary data.</text>
</comment>
<keyword evidence="6" id="KW-1185">Reference proteome</keyword>
<feature type="signal peptide" evidence="2">
    <location>
        <begin position="1"/>
        <end position="27"/>
    </location>
</feature>
<evidence type="ECO:0000313" key="5">
    <source>
        <dbReference type="EMBL" id="ROV62196.1"/>
    </source>
</evidence>
<dbReference type="EMBL" id="RKIK01000003">
    <property type="protein sequence ID" value="ROV62196.1"/>
    <property type="molecule type" value="Genomic_DNA"/>
</dbReference>
<keyword evidence="2" id="KW-0732">Signal</keyword>
<name>A0A3N3E628_9VIBR</name>
<gene>
    <name evidence="4" type="ORF">BIY21_02935</name>
    <name evidence="5" type="ORF">EGH82_02230</name>
</gene>
<feature type="domain" description="Thioredoxin" evidence="3">
    <location>
        <begin position="29"/>
        <end position="172"/>
    </location>
</feature>
<dbReference type="SUPFAM" id="SSF52833">
    <property type="entry name" value="Thioredoxin-like"/>
    <property type="match status" value="1"/>
</dbReference>
<dbReference type="GO" id="GO:0015036">
    <property type="term" value="F:disulfide oxidoreductase activity"/>
    <property type="evidence" value="ECO:0007669"/>
    <property type="project" value="UniProtKB-ARBA"/>
</dbReference>
<organism evidence="5 7">
    <name type="scientific">Vibrio ponticus</name>
    <dbReference type="NCBI Taxonomy" id="265668"/>
    <lineage>
        <taxon>Bacteria</taxon>
        <taxon>Pseudomonadati</taxon>
        <taxon>Pseudomonadota</taxon>
        <taxon>Gammaproteobacteria</taxon>
        <taxon>Vibrionales</taxon>
        <taxon>Vibrionaceae</taxon>
        <taxon>Vibrio</taxon>
    </lineage>
</organism>
<dbReference type="Proteomes" id="UP000186206">
    <property type="component" value="Unassembled WGS sequence"/>
</dbReference>
<evidence type="ECO:0000313" key="4">
    <source>
        <dbReference type="EMBL" id="OLQ89077.1"/>
    </source>
</evidence>
<dbReference type="RefSeq" id="WP_075650726.1">
    <property type="nucleotide sequence ID" value="NZ_AP019658.1"/>
</dbReference>
<proteinExistence type="predicted"/>
<dbReference type="Gene3D" id="3.40.30.10">
    <property type="entry name" value="Glutaredoxin"/>
    <property type="match status" value="1"/>
</dbReference>
<dbReference type="PANTHER" id="PTHR42852:SF13">
    <property type="entry name" value="PROTEIN DIPZ"/>
    <property type="match status" value="1"/>
</dbReference>
<protein>
    <submittedName>
        <fullName evidence="5">TlpA family protein disulfide reductase</fullName>
    </submittedName>
</protein>
<dbReference type="AlphaFoldDB" id="A0A3N3E628"/>
<accession>A0A3N3E628</accession>
<feature type="chain" id="PRO_5018789284" evidence="2">
    <location>
        <begin position="28"/>
        <end position="175"/>
    </location>
</feature>
<evidence type="ECO:0000256" key="1">
    <source>
        <dbReference type="ARBA" id="ARBA00023284"/>
    </source>
</evidence>